<gene>
    <name evidence="1" type="ORF">SULPSESMR1_02622</name>
</gene>
<dbReference type="STRING" id="1402135.SAMN05444149_103228"/>
<reference evidence="1 2" key="1">
    <citation type="submission" date="2017-07" db="EMBL/GenBank/DDBJ databases">
        <title>Genome Sequence of Sulfitobacter pseudonitzschiae Strain SMR1 Isolated from a culture of the Diatom Skeletonema marinoi.</title>
        <authorList>
            <person name="Topel M."/>
            <person name="Pinder M.I.M."/>
            <person name="Johansson O.N."/>
            <person name="Kourtchenko O."/>
            <person name="Godhe A."/>
            <person name="Clarke A.K."/>
        </authorList>
    </citation>
    <scope>NUCLEOTIDE SEQUENCE [LARGE SCALE GENOMIC DNA]</scope>
    <source>
        <strain evidence="1 2">SMR1</strain>
    </source>
</reference>
<keyword evidence="1" id="KW-0808">Transferase</keyword>
<evidence type="ECO:0000313" key="1">
    <source>
        <dbReference type="EMBL" id="ASM73418.1"/>
    </source>
</evidence>
<dbReference type="Proteomes" id="UP000199754">
    <property type="component" value="Chromosome"/>
</dbReference>
<name>A0A221K338_9RHOB</name>
<accession>A0A221K338</accession>
<dbReference type="KEGG" id="spse:SULPSESMR1_02622"/>
<protein>
    <submittedName>
        <fullName evidence="1">Putative rhamnosyl transferase</fullName>
    </submittedName>
</protein>
<dbReference type="OrthoDB" id="9771846at2"/>
<dbReference type="GO" id="GO:0016740">
    <property type="term" value="F:transferase activity"/>
    <property type="evidence" value="ECO:0007669"/>
    <property type="project" value="UniProtKB-KW"/>
</dbReference>
<sequence length="270" mass="30525">MAKNNKVQIKGLIRFSYLSENGFAKSKQGVDKMREMLYDPDRLERRFAWFEKLAFYTLALQDDTDFSAAILIGDSFPDAARTRLENLVAGFAPVQIVALPPMTHVQAVKQAYFALPDDPDATHIATFRQDDDDGMHRTTTARIRKVAKALLGVRSGDAPFVIGFNRGFYLNTKADPMLTERFERTPLGIGLTLVARKGDHATVFRRNHRQFTQYYDCYTEVSEPMFIRSVHQDNDSGAEPSGREGTLQPRAIQRVLRKGFGLTPEMLEGL</sequence>
<proteinExistence type="predicted"/>
<dbReference type="EMBL" id="CP022415">
    <property type="protein sequence ID" value="ASM73418.1"/>
    <property type="molecule type" value="Genomic_DNA"/>
</dbReference>
<dbReference type="AlphaFoldDB" id="A0A221K338"/>
<evidence type="ECO:0000313" key="2">
    <source>
        <dbReference type="Proteomes" id="UP000199754"/>
    </source>
</evidence>
<dbReference type="InterPro" id="IPR021466">
    <property type="entry name" value="Put_rhamnosyl_transferase"/>
</dbReference>
<dbReference type="RefSeq" id="WP_157729014.1">
    <property type="nucleotide sequence ID" value="NZ_CP022415.1"/>
</dbReference>
<keyword evidence="2" id="KW-1185">Reference proteome</keyword>
<organism evidence="1 2">
    <name type="scientific">Pseudosulfitobacter pseudonitzschiae</name>
    <dbReference type="NCBI Taxonomy" id="1402135"/>
    <lineage>
        <taxon>Bacteria</taxon>
        <taxon>Pseudomonadati</taxon>
        <taxon>Pseudomonadota</taxon>
        <taxon>Alphaproteobacteria</taxon>
        <taxon>Rhodobacterales</taxon>
        <taxon>Roseobacteraceae</taxon>
        <taxon>Pseudosulfitobacter</taxon>
    </lineage>
</organism>
<dbReference type="Pfam" id="PF11316">
    <property type="entry name" value="Rhamno_transf"/>
    <property type="match status" value="1"/>
</dbReference>